<reference evidence="2" key="2">
    <citation type="journal article" date="2023" name="IMA Fungus">
        <title>Comparative genomic study of the Penicillium genus elucidates a diverse pangenome and 15 lateral gene transfer events.</title>
        <authorList>
            <person name="Petersen C."/>
            <person name="Sorensen T."/>
            <person name="Nielsen M.R."/>
            <person name="Sondergaard T.E."/>
            <person name="Sorensen J.L."/>
            <person name="Fitzpatrick D.A."/>
            <person name="Frisvad J.C."/>
            <person name="Nielsen K.L."/>
        </authorList>
    </citation>
    <scope>NUCLEOTIDE SEQUENCE</scope>
    <source>
        <strain evidence="2">IBT 22155</strain>
    </source>
</reference>
<dbReference type="GeneID" id="81403743"/>
<proteinExistence type="predicted"/>
<feature type="region of interest" description="Disordered" evidence="1">
    <location>
        <begin position="62"/>
        <end position="96"/>
    </location>
</feature>
<dbReference type="RefSeq" id="XP_056523630.1">
    <property type="nucleotide sequence ID" value="XM_056664573.1"/>
</dbReference>
<name>A0A9W9H777_9EURO</name>
<evidence type="ECO:0000313" key="3">
    <source>
        <dbReference type="Proteomes" id="UP001149079"/>
    </source>
</evidence>
<keyword evidence="3" id="KW-1185">Reference proteome</keyword>
<comment type="caution">
    <text evidence="2">The sequence shown here is derived from an EMBL/GenBank/DDBJ whole genome shotgun (WGS) entry which is preliminary data.</text>
</comment>
<gene>
    <name evidence="2" type="ORF">N7515_003829</name>
</gene>
<sequence>MPLRAPIAGHGESALVQQALEHLDQRMESIGKASKKTPPTLTNNAYDPAAFWAHLQKWGQGTALRSPSLPKNNGMPATDVAQVDLRDREDHHQGKG</sequence>
<dbReference type="EMBL" id="JAPQKL010000003">
    <property type="protein sequence ID" value="KAJ5138981.1"/>
    <property type="molecule type" value="Genomic_DNA"/>
</dbReference>
<organism evidence="2 3">
    <name type="scientific">Penicillium bovifimosum</name>
    <dbReference type="NCBI Taxonomy" id="126998"/>
    <lineage>
        <taxon>Eukaryota</taxon>
        <taxon>Fungi</taxon>
        <taxon>Dikarya</taxon>
        <taxon>Ascomycota</taxon>
        <taxon>Pezizomycotina</taxon>
        <taxon>Eurotiomycetes</taxon>
        <taxon>Eurotiomycetidae</taxon>
        <taxon>Eurotiales</taxon>
        <taxon>Aspergillaceae</taxon>
        <taxon>Penicillium</taxon>
    </lineage>
</organism>
<feature type="compositionally biased region" description="Basic and acidic residues" evidence="1">
    <location>
        <begin position="84"/>
        <end position="96"/>
    </location>
</feature>
<reference evidence="2" key="1">
    <citation type="submission" date="2022-11" db="EMBL/GenBank/DDBJ databases">
        <authorList>
            <person name="Petersen C."/>
        </authorList>
    </citation>
    <scope>NUCLEOTIDE SEQUENCE</scope>
    <source>
        <strain evidence="2">IBT 22155</strain>
    </source>
</reference>
<dbReference type="AlphaFoldDB" id="A0A9W9H777"/>
<accession>A0A9W9H777</accession>
<dbReference type="Proteomes" id="UP001149079">
    <property type="component" value="Unassembled WGS sequence"/>
</dbReference>
<protein>
    <submittedName>
        <fullName evidence="2">Uncharacterized protein</fullName>
    </submittedName>
</protein>
<evidence type="ECO:0000313" key="2">
    <source>
        <dbReference type="EMBL" id="KAJ5138981.1"/>
    </source>
</evidence>
<evidence type="ECO:0000256" key="1">
    <source>
        <dbReference type="SAM" id="MobiDB-lite"/>
    </source>
</evidence>